<evidence type="ECO:0000256" key="1">
    <source>
        <dbReference type="ARBA" id="ARBA00004141"/>
    </source>
</evidence>
<dbReference type="PATRIC" id="fig|1365253.3.peg.4122"/>
<reference evidence="8 9" key="1">
    <citation type="submission" date="2013-07" db="EMBL/GenBank/DDBJ databases">
        <title>Comparative Genomic and Metabolomic Analysis of Twelve Strains of Pseudoalteromonas luteoviolacea.</title>
        <authorList>
            <person name="Vynne N.G."/>
            <person name="Mansson M."/>
            <person name="Gram L."/>
        </authorList>
    </citation>
    <scope>NUCLEOTIDE SEQUENCE [LARGE SCALE GENOMIC DNA]</scope>
    <source>
        <strain evidence="8 9">NCIMB 1942</strain>
    </source>
</reference>
<evidence type="ECO:0000256" key="3">
    <source>
        <dbReference type="ARBA" id="ARBA00022748"/>
    </source>
</evidence>
<keyword evidence="5 6" id="KW-0472">Membrane</keyword>
<evidence type="ECO:0000313" key="9">
    <source>
        <dbReference type="Proteomes" id="UP000076587"/>
    </source>
</evidence>
<feature type="transmembrane region" description="Helical" evidence="6">
    <location>
        <begin position="138"/>
        <end position="166"/>
    </location>
</feature>
<dbReference type="GO" id="GO:0015035">
    <property type="term" value="F:protein-disulfide reductase activity"/>
    <property type="evidence" value="ECO:0007669"/>
    <property type="project" value="TreeGrafter"/>
</dbReference>
<feature type="transmembrane region" description="Helical" evidence="6">
    <location>
        <begin position="172"/>
        <end position="196"/>
    </location>
</feature>
<evidence type="ECO:0000256" key="4">
    <source>
        <dbReference type="ARBA" id="ARBA00022989"/>
    </source>
</evidence>
<proteinExistence type="predicted"/>
<dbReference type="PANTHER" id="PTHR32234:SF0">
    <property type="entry name" value="THIOL:DISULFIDE INTERCHANGE PROTEIN DSBD"/>
    <property type="match status" value="1"/>
</dbReference>
<protein>
    <recommendedName>
        <fullName evidence="7">Cytochrome C biogenesis protein transmembrane domain-containing protein</fullName>
    </recommendedName>
</protein>
<sequence>MLSDNFEINETNVMELLLVETLSTHEISWWHIPTVLLVGVLTSLTPCVYPILPITIATFSHRKHTRLAPLFYCIGFALIYAALGFLAAWSGHLFGQVATNPWVLVLFANGLIYLAAMNKGVISMPSLSLTSKRSSNSLPFIMGMASAMVAAPCTSPVLGGLLLFVATTQQPILGAALLFSFALGMSALLLCAGSSARVLSKLPKSGKWLSYINTLTALILIAMAQYFLIQAGKSWL</sequence>
<dbReference type="InterPro" id="IPR003834">
    <property type="entry name" value="Cyt_c_assmbl_TM_dom"/>
</dbReference>
<evidence type="ECO:0000313" key="8">
    <source>
        <dbReference type="EMBL" id="KZN44320.1"/>
    </source>
</evidence>
<evidence type="ECO:0000259" key="7">
    <source>
        <dbReference type="Pfam" id="PF02683"/>
    </source>
</evidence>
<feature type="domain" description="Cytochrome C biogenesis protein transmembrane" evidence="7">
    <location>
        <begin position="29"/>
        <end position="228"/>
    </location>
</feature>
<accession>A0A166ZHI2</accession>
<name>A0A166ZHI2_9GAMM</name>
<keyword evidence="2 6" id="KW-0812">Transmembrane</keyword>
<comment type="subcellular location">
    <subcellularLocation>
        <location evidence="1">Membrane</location>
        <topology evidence="1">Multi-pass membrane protein</topology>
    </subcellularLocation>
</comment>
<dbReference type="GO" id="GO:0045454">
    <property type="term" value="P:cell redox homeostasis"/>
    <property type="evidence" value="ECO:0007669"/>
    <property type="project" value="TreeGrafter"/>
</dbReference>
<feature type="transmembrane region" description="Helical" evidence="6">
    <location>
        <begin position="27"/>
        <end position="49"/>
    </location>
</feature>
<evidence type="ECO:0000256" key="5">
    <source>
        <dbReference type="ARBA" id="ARBA00023136"/>
    </source>
</evidence>
<keyword evidence="3" id="KW-0201">Cytochrome c-type biogenesis</keyword>
<dbReference type="EMBL" id="AUXT01000195">
    <property type="protein sequence ID" value="KZN44320.1"/>
    <property type="molecule type" value="Genomic_DNA"/>
</dbReference>
<dbReference type="GO" id="GO:0017004">
    <property type="term" value="P:cytochrome complex assembly"/>
    <property type="evidence" value="ECO:0007669"/>
    <property type="project" value="UniProtKB-KW"/>
</dbReference>
<dbReference type="AlphaFoldDB" id="A0A166ZHI2"/>
<feature type="transmembrane region" description="Helical" evidence="6">
    <location>
        <begin position="208"/>
        <end position="229"/>
    </location>
</feature>
<evidence type="ECO:0000256" key="2">
    <source>
        <dbReference type="ARBA" id="ARBA00022692"/>
    </source>
</evidence>
<dbReference type="GO" id="GO:0016020">
    <property type="term" value="C:membrane"/>
    <property type="evidence" value="ECO:0007669"/>
    <property type="project" value="UniProtKB-SubCell"/>
</dbReference>
<dbReference type="Proteomes" id="UP000076587">
    <property type="component" value="Unassembled WGS sequence"/>
</dbReference>
<dbReference type="PANTHER" id="PTHR32234">
    <property type="entry name" value="THIOL:DISULFIDE INTERCHANGE PROTEIN DSBD"/>
    <property type="match status" value="1"/>
</dbReference>
<dbReference type="Pfam" id="PF02683">
    <property type="entry name" value="DsbD_TM"/>
    <property type="match status" value="1"/>
</dbReference>
<feature type="transmembrane region" description="Helical" evidence="6">
    <location>
        <begin position="70"/>
        <end position="89"/>
    </location>
</feature>
<comment type="caution">
    <text evidence="8">The sequence shown here is derived from an EMBL/GenBank/DDBJ whole genome shotgun (WGS) entry which is preliminary data.</text>
</comment>
<gene>
    <name evidence="8" type="ORF">N482_16895</name>
</gene>
<dbReference type="OrthoDB" id="9811036at2"/>
<organism evidence="8 9">
    <name type="scientific">Pseudoalteromonas luteoviolacea NCIMB 1942</name>
    <dbReference type="NCBI Taxonomy" id="1365253"/>
    <lineage>
        <taxon>Bacteria</taxon>
        <taxon>Pseudomonadati</taxon>
        <taxon>Pseudomonadota</taxon>
        <taxon>Gammaproteobacteria</taxon>
        <taxon>Alteromonadales</taxon>
        <taxon>Pseudoalteromonadaceae</taxon>
        <taxon>Pseudoalteromonas</taxon>
    </lineage>
</organism>
<keyword evidence="4 6" id="KW-1133">Transmembrane helix</keyword>
<feature type="transmembrane region" description="Helical" evidence="6">
    <location>
        <begin position="101"/>
        <end position="117"/>
    </location>
</feature>
<evidence type="ECO:0000256" key="6">
    <source>
        <dbReference type="SAM" id="Phobius"/>
    </source>
</evidence>